<name>A0AAD4VMD8_PRUDU</name>
<dbReference type="GO" id="GO:0070176">
    <property type="term" value="C:DRM complex"/>
    <property type="evidence" value="ECO:0007669"/>
    <property type="project" value="InterPro"/>
</dbReference>
<evidence type="ECO:0000313" key="2">
    <source>
        <dbReference type="Proteomes" id="UP001054821"/>
    </source>
</evidence>
<proteinExistence type="predicted"/>
<dbReference type="Pfam" id="PF10044">
    <property type="entry name" value="LIN52"/>
    <property type="match status" value="1"/>
</dbReference>
<dbReference type="EMBL" id="JAJFAZ020000005">
    <property type="protein sequence ID" value="KAI5327103.1"/>
    <property type="molecule type" value="Genomic_DNA"/>
</dbReference>
<accession>A0AAD4VMD8</accession>
<evidence type="ECO:0000313" key="1">
    <source>
        <dbReference type="EMBL" id="KAI5327103.1"/>
    </source>
</evidence>
<comment type="caution">
    <text evidence="1">The sequence shown here is derived from an EMBL/GenBank/DDBJ whole genome shotgun (WGS) entry which is preliminary data.</text>
</comment>
<dbReference type="PANTHER" id="PTHR34555:SF7">
    <property type="entry name" value="DUF3741 DOMAIN-CONTAINING PROTEIN"/>
    <property type="match status" value="1"/>
</dbReference>
<protein>
    <submittedName>
        <fullName evidence="1">Uncharacterized protein</fullName>
    </submittedName>
</protein>
<dbReference type="InterPro" id="IPR018737">
    <property type="entry name" value="DREAM_LIN52"/>
</dbReference>
<gene>
    <name evidence="1" type="ORF">L3X38_026499</name>
</gene>
<sequence length="329" mass="36896">MVHEKLSMWMGSLIAPTPIPTPTPNSKRQDLRILLAKLVVLIPQMVSSNLNNNALGNSVVGSSVCRKQSTLPMKKIALRDVQNDNRNFMPNYPENCFLGRSVADPIKVLGTKILNPELPRSPPCHQFTSISSASDQLMHGGGGRKLESALGKRRVQGVTEQNTYSLNFKRYCSQKQQDLPRDRTKNQEHEISAFAPMPSASPVKKFSPGKPPVPIFLGKPSNGLPAAHSRHLRFIPESMVPHLVGSEKNHDEQRTEGFLHLQNLLKQFDDSDQREYIQTLRYLSPSELSRHAVELEKRSMQLSVEEAKEIQRMMALNILGKSSMTSNFL</sequence>
<dbReference type="Proteomes" id="UP001054821">
    <property type="component" value="Chromosome 5"/>
</dbReference>
<keyword evidence="2" id="KW-1185">Reference proteome</keyword>
<organism evidence="1 2">
    <name type="scientific">Prunus dulcis</name>
    <name type="common">Almond</name>
    <name type="synonym">Amygdalus dulcis</name>
    <dbReference type="NCBI Taxonomy" id="3755"/>
    <lineage>
        <taxon>Eukaryota</taxon>
        <taxon>Viridiplantae</taxon>
        <taxon>Streptophyta</taxon>
        <taxon>Embryophyta</taxon>
        <taxon>Tracheophyta</taxon>
        <taxon>Spermatophyta</taxon>
        <taxon>Magnoliopsida</taxon>
        <taxon>eudicotyledons</taxon>
        <taxon>Gunneridae</taxon>
        <taxon>Pentapetalae</taxon>
        <taxon>rosids</taxon>
        <taxon>fabids</taxon>
        <taxon>Rosales</taxon>
        <taxon>Rosaceae</taxon>
        <taxon>Amygdaloideae</taxon>
        <taxon>Amygdaleae</taxon>
        <taxon>Prunus</taxon>
    </lineage>
</organism>
<dbReference type="AlphaFoldDB" id="A0AAD4VMD8"/>
<dbReference type="PANTHER" id="PTHR34555">
    <property type="entry name" value="INTEGRAL MEMBRANE HEMOLYSIN-III-LIKE PROTEIN"/>
    <property type="match status" value="1"/>
</dbReference>
<dbReference type="GO" id="GO:0006355">
    <property type="term" value="P:regulation of DNA-templated transcription"/>
    <property type="evidence" value="ECO:0007669"/>
    <property type="project" value="InterPro"/>
</dbReference>
<reference evidence="1 2" key="1">
    <citation type="journal article" date="2022" name="G3 (Bethesda)">
        <title>Whole-genome sequence and methylome profiling of the almond [Prunus dulcis (Mill.) D.A. Webb] cultivar 'Nonpareil'.</title>
        <authorList>
            <person name="D'Amico-Willman K.M."/>
            <person name="Ouma W.Z."/>
            <person name="Meulia T."/>
            <person name="Sideli G.M."/>
            <person name="Gradziel T.M."/>
            <person name="Fresnedo-Ramirez J."/>
        </authorList>
    </citation>
    <scope>NUCLEOTIDE SEQUENCE [LARGE SCALE GENOMIC DNA]</scope>
    <source>
        <strain evidence="1">Clone GOH B32 T37-40</strain>
    </source>
</reference>